<feature type="compositionally biased region" description="Basic and acidic residues" evidence="1">
    <location>
        <begin position="91"/>
        <end position="100"/>
    </location>
</feature>
<protein>
    <submittedName>
        <fullName evidence="4">Uncharacterized protein</fullName>
    </submittedName>
</protein>
<evidence type="ECO:0000313" key="5">
    <source>
        <dbReference type="EMBL" id="MDC2235995.1"/>
    </source>
</evidence>
<evidence type="ECO:0000313" key="2">
    <source>
        <dbReference type="EMBL" id="KAB4313852.1"/>
    </source>
</evidence>
<dbReference type="KEGG" id="btho:Btheta7330_01049"/>
<dbReference type="RefSeq" id="WP_008766365.1">
    <property type="nucleotide sequence ID" value="NZ_BAABXH010000001.1"/>
</dbReference>
<dbReference type="EMBL" id="WCSY01000008">
    <property type="protein sequence ID" value="KAB4313852.1"/>
    <property type="molecule type" value="Genomic_DNA"/>
</dbReference>
<dbReference type="Proteomes" id="UP000284785">
    <property type="component" value="Unassembled WGS sequence"/>
</dbReference>
<dbReference type="EMBL" id="CP083685">
    <property type="protein sequence ID" value="UYU90684.1"/>
    <property type="molecule type" value="Genomic_DNA"/>
</dbReference>
<reference evidence="5" key="4">
    <citation type="submission" date="2022-10" db="EMBL/GenBank/DDBJ databases">
        <title>Human gut microbiome strain richness.</title>
        <authorList>
            <person name="Chen-Liaw A."/>
        </authorList>
    </citation>
    <scope>NUCLEOTIDE SEQUENCE</scope>
    <source>
        <strain evidence="5">1001283st1_A3_1001283B150304_161114</strain>
    </source>
</reference>
<dbReference type="Proteomes" id="UP001162960">
    <property type="component" value="Chromosome"/>
</dbReference>
<dbReference type="SMR" id="A0A0P0ENT4"/>
<reference evidence="7" key="3">
    <citation type="submission" date="2021-06" db="EMBL/GenBank/DDBJ databases">
        <title>Interrogation of the integrated mobile genetic elements in gut-associated Bacteroides with a consensus prediction approach.</title>
        <authorList>
            <person name="Campbell D.E."/>
            <person name="Leigh J.R."/>
            <person name="Kim T."/>
            <person name="England W."/>
            <person name="Whitaker R.J."/>
            <person name="Degnan P.H."/>
        </authorList>
    </citation>
    <scope>NUCLEOTIDE SEQUENCE</scope>
    <source>
        <strain evidence="7">VPI-3443</strain>
    </source>
</reference>
<dbReference type="AlphaFoldDB" id="A0A0P0ENT4"/>
<organism evidence="4 9">
    <name type="scientific">Bacteroides thetaiotaomicron</name>
    <dbReference type="NCBI Taxonomy" id="818"/>
    <lineage>
        <taxon>Bacteria</taxon>
        <taxon>Pseudomonadati</taxon>
        <taxon>Bacteroidota</taxon>
        <taxon>Bacteroidia</taxon>
        <taxon>Bacteroidales</taxon>
        <taxon>Bacteroidaceae</taxon>
        <taxon>Bacteroides</taxon>
    </lineage>
</organism>
<name>A0A0P0ENT4_BACT4</name>
<dbReference type="EMBL" id="JAQNVG010000013">
    <property type="protein sequence ID" value="MDC2235995.1"/>
    <property type="molecule type" value="Genomic_DNA"/>
</dbReference>
<sequence>MKILKDLHTGRKKFSRVERMHFLQELEEELKVYYLSYTETVDRPYSEQEQEIIVRIIKMLIRQLRGTSKFQLFSRRGTRRKSEDPDDVEEREERRKEQTDEIRLKHTNLYSYNPLSKKYKARKEELLRNLKREF</sequence>
<evidence type="ECO:0000256" key="1">
    <source>
        <dbReference type="SAM" id="MobiDB-lite"/>
    </source>
</evidence>
<dbReference type="Proteomes" id="UP000436858">
    <property type="component" value="Unassembled WGS sequence"/>
</dbReference>
<evidence type="ECO:0000313" key="10">
    <source>
        <dbReference type="Proteomes" id="UP000440614"/>
    </source>
</evidence>
<reference evidence="6 8" key="1">
    <citation type="submission" date="2018-08" db="EMBL/GenBank/DDBJ databases">
        <title>A genome reference for cultivated species of the human gut microbiota.</title>
        <authorList>
            <person name="Zou Y."/>
            <person name="Xue W."/>
            <person name="Luo G."/>
        </authorList>
    </citation>
    <scope>NUCLEOTIDE SEQUENCE [LARGE SCALE GENOMIC DNA]</scope>
    <source>
        <strain evidence="6 8">AM30-26</strain>
    </source>
</reference>
<evidence type="ECO:0000313" key="8">
    <source>
        <dbReference type="Proteomes" id="UP000284785"/>
    </source>
</evidence>
<accession>A0A0P0ENT4</accession>
<evidence type="ECO:0000313" key="9">
    <source>
        <dbReference type="Proteomes" id="UP000436858"/>
    </source>
</evidence>
<gene>
    <name evidence="6" type="ORF">DW780_16245</name>
    <name evidence="4" type="ORF">GAN91_08765</name>
    <name evidence="3" type="ORF">GAN93_18305</name>
    <name evidence="2" type="ORF">GAO51_09670</name>
    <name evidence="7" type="ORF">KQP74_22655</name>
    <name evidence="5" type="ORF">PO127_09570</name>
</gene>
<evidence type="ECO:0000313" key="11">
    <source>
        <dbReference type="Proteomes" id="UP000460317"/>
    </source>
</evidence>
<evidence type="ECO:0000313" key="3">
    <source>
        <dbReference type="EMBL" id="KAB4449576.1"/>
    </source>
</evidence>
<reference evidence="9 10" key="2">
    <citation type="journal article" date="2019" name="Nat. Med.">
        <title>A library of human gut bacterial isolates paired with longitudinal multiomics data enables mechanistic microbiome research.</title>
        <authorList>
            <person name="Poyet M."/>
            <person name="Groussin M."/>
            <person name="Gibbons S.M."/>
            <person name="Avila-Pacheco J."/>
            <person name="Jiang X."/>
            <person name="Kearney S.M."/>
            <person name="Perrotta A.R."/>
            <person name="Berdy B."/>
            <person name="Zhao S."/>
            <person name="Lieberman T.D."/>
            <person name="Swanson P.K."/>
            <person name="Smith M."/>
            <person name="Roesemann S."/>
            <person name="Alexander J.E."/>
            <person name="Rich S.A."/>
            <person name="Livny J."/>
            <person name="Vlamakis H."/>
            <person name="Clish C."/>
            <person name="Bullock K."/>
            <person name="Deik A."/>
            <person name="Scott J."/>
            <person name="Pierce K.A."/>
            <person name="Xavier R.J."/>
            <person name="Alm E.J."/>
        </authorList>
    </citation>
    <scope>NUCLEOTIDE SEQUENCE [LARGE SCALE GENOMIC DNA]</scope>
    <source>
        <strain evidence="4 9">BIOML-A162</strain>
        <strain evidence="3 11">BIOML-A165</strain>
        <strain evidence="2 10">BIOML-A188</strain>
    </source>
</reference>
<accession>C6IMM1</accession>
<dbReference type="GeneID" id="60927982"/>
<dbReference type="EMBL" id="WCRY01000007">
    <property type="protein sequence ID" value="KAB4483285.1"/>
    <property type="molecule type" value="Genomic_DNA"/>
</dbReference>
<dbReference type="EMBL" id="WCSB01000020">
    <property type="protein sequence ID" value="KAB4449576.1"/>
    <property type="molecule type" value="Genomic_DNA"/>
</dbReference>
<dbReference type="Proteomes" id="UP001217776">
    <property type="component" value="Unassembled WGS sequence"/>
</dbReference>
<evidence type="ECO:0000313" key="4">
    <source>
        <dbReference type="EMBL" id="KAB4483285.1"/>
    </source>
</evidence>
<dbReference type="Proteomes" id="UP000460317">
    <property type="component" value="Unassembled WGS sequence"/>
</dbReference>
<evidence type="ECO:0000313" key="6">
    <source>
        <dbReference type="EMBL" id="RHD86601.1"/>
    </source>
</evidence>
<proteinExistence type="predicted"/>
<dbReference type="EMBL" id="QSJP01000014">
    <property type="protein sequence ID" value="RHD86601.1"/>
    <property type="molecule type" value="Genomic_DNA"/>
</dbReference>
<feature type="region of interest" description="Disordered" evidence="1">
    <location>
        <begin position="75"/>
        <end position="100"/>
    </location>
</feature>
<evidence type="ECO:0000313" key="7">
    <source>
        <dbReference type="EMBL" id="UYU90684.1"/>
    </source>
</evidence>
<dbReference type="Proteomes" id="UP000440614">
    <property type="component" value="Unassembled WGS sequence"/>
</dbReference>